<protein>
    <submittedName>
        <fullName evidence="4">UDP-phosphate galactose phosphotransferase</fullName>
    </submittedName>
</protein>
<dbReference type="Pfam" id="PF02397">
    <property type="entry name" value="Bac_transf"/>
    <property type="match status" value="1"/>
</dbReference>
<sequence>MYQFFIKRIFDILISVILLPFICLICFIFAIAIKLEDGGSIFYNAERLGKNMKRFRMFKLRTMKENAPDIRNVDGSTFNSSDDYRVTKIGLILRKTSIDELPQLVNVLLGDMSLVGPRPSPLGNEHRYSKEFKMKFEVQPGITGLNQALLRNAASMDERMKNDVYYVENMSFFLDFKIILLTIFSVIKRKNITRDDVLK</sequence>
<keyword evidence="2" id="KW-0472">Membrane</keyword>
<dbReference type="RefSeq" id="WP_071878060.1">
    <property type="nucleotide sequence ID" value="NZ_JXLC01000014.1"/>
</dbReference>
<proteinExistence type="inferred from homology"/>
<dbReference type="Proteomes" id="UP000065511">
    <property type="component" value="Chromosome"/>
</dbReference>
<feature type="domain" description="Bacterial sugar transferase" evidence="3">
    <location>
        <begin position="7"/>
        <end position="188"/>
    </location>
</feature>
<keyword evidence="2" id="KW-1133">Transmembrane helix</keyword>
<evidence type="ECO:0000313" key="4">
    <source>
        <dbReference type="EMBL" id="ALS01636.1"/>
    </source>
</evidence>
<feature type="transmembrane region" description="Helical" evidence="2">
    <location>
        <begin position="12"/>
        <end position="33"/>
    </location>
</feature>
<dbReference type="InterPro" id="IPR003362">
    <property type="entry name" value="Bact_transf"/>
</dbReference>
<dbReference type="PANTHER" id="PTHR30576:SF0">
    <property type="entry name" value="UNDECAPRENYL-PHOSPHATE N-ACETYLGALACTOSAMINYL 1-PHOSPHATE TRANSFERASE-RELATED"/>
    <property type="match status" value="1"/>
</dbReference>
<evidence type="ECO:0000313" key="5">
    <source>
        <dbReference type="Proteomes" id="UP000065511"/>
    </source>
</evidence>
<comment type="similarity">
    <text evidence="1">Belongs to the bacterial sugar transferase family.</text>
</comment>
<feature type="transmembrane region" description="Helical" evidence="2">
    <location>
        <begin position="170"/>
        <end position="187"/>
    </location>
</feature>
<keyword evidence="5" id="KW-1185">Reference proteome</keyword>
<name>A0ABM5W9M5_9ENTE</name>
<accession>A0ABM5W9M5</accession>
<evidence type="ECO:0000256" key="2">
    <source>
        <dbReference type="SAM" id="Phobius"/>
    </source>
</evidence>
<dbReference type="PANTHER" id="PTHR30576">
    <property type="entry name" value="COLANIC BIOSYNTHESIS UDP-GLUCOSE LIPID CARRIER TRANSFERASE"/>
    <property type="match status" value="1"/>
</dbReference>
<keyword evidence="2" id="KW-0812">Transmembrane</keyword>
<gene>
    <name evidence="4" type="ORF">ATZ33_09715</name>
</gene>
<dbReference type="EMBL" id="CP013614">
    <property type="protein sequence ID" value="ALS01636.1"/>
    <property type="molecule type" value="Genomic_DNA"/>
</dbReference>
<evidence type="ECO:0000256" key="1">
    <source>
        <dbReference type="ARBA" id="ARBA00006464"/>
    </source>
</evidence>
<reference evidence="4 5" key="1">
    <citation type="submission" date="2015-12" db="EMBL/GenBank/DDBJ databases">
        <authorList>
            <person name="Lauer A."/>
            <person name="Humrighouse B."/>
            <person name="Loparev V."/>
            <person name="Shewmaker P.L."/>
            <person name="Whitney A.M."/>
            <person name="McLaughlin R.W."/>
        </authorList>
    </citation>
    <scope>NUCLEOTIDE SEQUENCE [LARGE SCALE GENOMIC DNA]</scope>
    <source>
        <strain evidence="4 5">LMG 23085</strain>
    </source>
</reference>
<evidence type="ECO:0000259" key="3">
    <source>
        <dbReference type="Pfam" id="PF02397"/>
    </source>
</evidence>
<organism evidence="4 5">
    <name type="scientific">Enterococcus silesiacus</name>
    <dbReference type="NCBI Taxonomy" id="332949"/>
    <lineage>
        <taxon>Bacteria</taxon>
        <taxon>Bacillati</taxon>
        <taxon>Bacillota</taxon>
        <taxon>Bacilli</taxon>
        <taxon>Lactobacillales</taxon>
        <taxon>Enterococcaceae</taxon>
        <taxon>Enterococcus</taxon>
    </lineage>
</organism>